<dbReference type="AlphaFoldDB" id="F2EJA9"/>
<evidence type="ECO:0000313" key="2">
    <source>
        <dbReference type="EMBL" id="BAK07431.1"/>
    </source>
</evidence>
<reference evidence="2" key="1">
    <citation type="journal article" date="2011" name="Plant Physiol.">
        <title>Comprehensive sequence analysis of 24,783 barley full-length cDNAs derived from 12 clone libraries.</title>
        <authorList>
            <person name="Matsumoto T."/>
            <person name="Tanaka T."/>
            <person name="Sakai H."/>
            <person name="Amano N."/>
            <person name="Kanamori H."/>
            <person name="Kurita K."/>
            <person name="Kikuta A."/>
            <person name="Kamiya K."/>
            <person name="Yamamoto M."/>
            <person name="Ikawa H."/>
            <person name="Fujii N."/>
            <person name="Hori K."/>
            <person name="Itoh T."/>
            <person name="Sato K."/>
        </authorList>
    </citation>
    <scope>NUCLEOTIDE SEQUENCE</scope>
    <source>
        <tissue evidence="2">Flower</tissue>
    </source>
</reference>
<protein>
    <submittedName>
        <fullName evidence="2">Predicted protein</fullName>
    </submittedName>
</protein>
<dbReference type="EMBL" id="AK376236">
    <property type="protein sequence ID" value="BAK07431.1"/>
    <property type="molecule type" value="mRNA"/>
</dbReference>
<accession>F2EJA9</accession>
<evidence type="ECO:0000256" key="1">
    <source>
        <dbReference type="SAM" id="MobiDB-lite"/>
    </source>
</evidence>
<name>F2EJA9_HORVV</name>
<feature type="region of interest" description="Disordered" evidence="1">
    <location>
        <begin position="22"/>
        <end position="41"/>
    </location>
</feature>
<sequence>MTGRVPQILLSAVAPVSKIRARPPLQVDPAGGMCSDPKARS</sequence>
<proteinExistence type="evidence at transcript level"/>
<organism evidence="2">
    <name type="scientific">Hordeum vulgare subsp. vulgare</name>
    <name type="common">Domesticated barley</name>
    <dbReference type="NCBI Taxonomy" id="112509"/>
    <lineage>
        <taxon>Eukaryota</taxon>
        <taxon>Viridiplantae</taxon>
        <taxon>Streptophyta</taxon>
        <taxon>Embryophyta</taxon>
        <taxon>Tracheophyta</taxon>
        <taxon>Spermatophyta</taxon>
        <taxon>Magnoliopsida</taxon>
        <taxon>Liliopsida</taxon>
        <taxon>Poales</taxon>
        <taxon>Poaceae</taxon>
        <taxon>BOP clade</taxon>
        <taxon>Pooideae</taxon>
        <taxon>Triticodae</taxon>
        <taxon>Triticeae</taxon>
        <taxon>Hordeinae</taxon>
        <taxon>Hordeum</taxon>
    </lineage>
</organism>